<dbReference type="Pfam" id="PF03949">
    <property type="entry name" value="Malic_M"/>
    <property type="match status" value="1"/>
</dbReference>
<dbReference type="InterPro" id="IPR046346">
    <property type="entry name" value="Aminoacid_DH-like_N_sf"/>
</dbReference>
<dbReference type="GO" id="GO:0043883">
    <property type="term" value="F:malolactic enzyme activity"/>
    <property type="evidence" value="ECO:0007669"/>
    <property type="project" value="UniProtKB-EC"/>
</dbReference>
<evidence type="ECO:0000256" key="11">
    <source>
        <dbReference type="PIRSR" id="PIRSR000106-1"/>
    </source>
</evidence>
<comment type="cofactor">
    <cofactor evidence="1">
        <name>Mn(2+)</name>
        <dbReference type="ChEBI" id="CHEBI:29035"/>
    </cofactor>
</comment>
<dbReference type="NCBIfam" id="NF010052">
    <property type="entry name" value="PRK13529.1"/>
    <property type="match status" value="1"/>
</dbReference>
<dbReference type="SUPFAM" id="SSF51735">
    <property type="entry name" value="NAD(P)-binding Rossmann-fold domains"/>
    <property type="match status" value="1"/>
</dbReference>
<evidence type="ECO:0000256" key="8">
    <source>
        <dbReference type="ARBA" id="ARBA00051739"/>
    </source>
</evidence>
<keyword evidence="6" id="KW-0464">Manganese</keyword>
<evidence type="ECO:0000256" key="1">
    <source>
        <dbReference type="ARBA" id="ARBA00001936"/>
    </source>
</evidence>
<feature type="binding site" evidence="12">
    <location>
        <position position="448"/>
    </location>
    <ligand>
        <name>(S)-malate</name>
        <dbReference type="ChEBI" id="CHEBI:15589"/>
    </ligand>
</feature>
<organism evidence="17 18">
    <name type="scientific">Leptotrichia wadei</name>
    <dbReference type="NCBI Taxonomy" id="157687"/>
    <lineage>
        <taxon>Bacteria</taxon>
        <taxon>Fusobacteriati</taxon>
        <taxon>Fusobacteriota</taxon>
        <taxon>Fusobacteriia</taxon>
        <taxon>Fusobacteriales</taxon>
        <taxon>Leptotrichiaceae</taxon>
        <taxon>Leptotrichia</taxon>
    </lineage>
</organism>
<dbReference type="PIRSF" id="PIRSF000106">
    <property type="entry name" value="ME"/>
    <property type="match status" value="1"/>
</dbReference>
<keyword evidence="18" id="KW-1185">Reference proteome</keyword>
<dbReference type="PANTHER" id="PTHR23406">
    <property type="entry name" value="MALIC ENZYME-RELATED"/>
    <property type="match status" value="1"/>
</dbReference>
<gene>
    <name evidence="17" type="ORF">HMPREF3180_01731</name>
</gene>
<dbReference type="GO" id="GO:0051287">
    <property type="term" value="F:NAD binding"/>
    <property type="evidence" value="ECO:0007669"/>
    <property type="project" value="InterPro"/>
</dbReference>
<dbReference type="InterPro" id="IPR012302">
    <property type="entry name" value="Malic_NAD-bd"/>
</dbReference>
<dbReference type="GO" id="GO:0005829">
    <property type="term" value="C:cytosol"/>
    <property type="evidence" value="ECO:0007669"/>
    <property type="project" value="TreeGrafter"/>
</dbReference>
<evidence type="ECO:0000256" key="9">
    <source>
        <dbReference type="ARBA" id="ARBA00066983"/>
    </source>
</evidence>
<evidence type="ECO:0000256" key="12">
    <source>
        <dbReference type="PIRSR" id="PIRSR000106-2"/>
    </source>
</evidence>
<dbReference type="SMART" id="SM00919">
    <property type="entry name" value="Malic_M"/>
    <property type="match status" value="1"/>
</dbReference>
<dbReference type="PROSITE" id="PS00331">
    <property type="entry name" value="MALIC_ENZYMES"/>
    <property type="match status" value="1"/>
</dbReference>
<dbReference type="InterPro" id="IPR001891">
    <property type="entry name" value="Malic_OxRdtase"/>
</dbReference>
<feature type="domain" description="Malic enzyme NAD-binding" evidence="15">
    <location>
        <begin position="260"/>
        <end position="516"/>
    </location>
</feature>
<evidence type="ECO:0000256" key="5">
    <source>
        <dbReference type="ARBA" id="ARBA00023027"/>
    </source>
</evidence>
<evidence type="ECO:0000256" key="7">
    <source>
        <dbReference type="ARBA" id="ARBA00023239"/>
    </source>
</evidence>
<dbReference type="GO" id="GO:0043464">
    <property type="term" value="P:malolactic fermentation"/>
    <property type="evidence" value="ECO:0007669"/>
    <property type="project" value="InterPro"/>
</dbReference>
<comment type="caution">
    <text evidence="17">The sequence shown here is derived from an EMBL/GenBank/DDBJ whole genome shotgun (WGS) entry which is preliminary data.</text>
</comment>
<dbReference type="PANTHER" id="PTHR23406:SF34">
    <property type="entry name" value="NAD-DEPENDENT MALIC ENZYME, MITOCHONDRIAL"/>
    <property type="match status" value="1"/>
</dbReference>
<dbReference type="STRING" id="157687.HMPREF3180_01731"/>
<protein>
    <recommendedName>
        <fullName evidence="10">Malolactic enzyme</fullName>
        <ecNumber evidence="9">4.1.1.101</ecNumber>
    </recommendedName>
</protein>
<feature type="domain" description="Malic enzyme N-terminal" evidence="16">
    <location>
        <begin position="68"/>
        <end position="250"/>
    </location>
</feature>
<dbReference type="Gene3D" id="3.40.50.720">
    <property type="entry name" value="NAD(P)-binding Rossmann-like Domain"/>
    <property type="match status" value="1"/>
</dbReference>
<dbReference type="AlphaFoldDB" id="A0A134A208"/>
<dbReference type="Gene3D" id="3.40.50.10380">
    <property type="entry name" value="Malic enzyme, N-terminal domain"/>
    <property type="match status" value="1"/>
</dbReference>
<dbReference type="SMART" id="SM01274">
    <property type="entry name" value="malic"/>
    <property type="match status" value="1"/>
</dbReference>
<dbReference type="GO" id="GO:0046872">
    <property type="term" value="F:metal ion binding"/>
    <property type="evidence" value="ECO:0007669"/>
    <property type="project" value="UniProtKB-KW"/>
</dbReference>
<sequence length="544" mass="60593">MKSGYEILNDPFLNKGTAFTKEERKKYGLLGLLPAQFQTIETQAKQVYKQFQAKDKLIEKRHFLMEIFNTNRTLFYYLFNEHVVEFMPIVYDPVIAESIENYSELFVNPQNAAYLSVKEPENIETILKNAASDRNIRLIVVTDAEGILGIGDWGTNGVDISVGKLMVYTAAAGIDPSTVLPVVIDAGTNRKELLENEFYLGNKFERVRGDEYYNFIDKFVKTAEKIFPDLYLHWEDFGRLNAANILKKYENEIATFNDDIQGTGIITLAGILGALKISGEKLTDQVYMCFGAGTAGAGIAKRIFDEMIEQGLSEAEAKKRFYLVDKQGLLFEDTEGLTPEQIPFARKHDEFENSDELINLEAAVKAIKPTILVGTSTVPKTFTKEIIQEMAKHTKRPIIFPLSNPTKLAEASAKDLIEWTDGRALIATGIPSDPIEYKGTVYEIGQANNALIYPGLGLGIIATKSRLLNDKIISAAAHSLGGIVDTNKPGAAVLPPVSKLTEFSETVALAVGESVLEQKLNREPVDNLKEVIENTKWIPEYKKL</sequence>
<dbReference type="GO" id="GO:0006108">
    <property type="term" value="P:malate metabolic process"/>
    <property type="evidence" value="ECO:0007669"/>
    <property type="project" value="TreeGrafter"/>
</dbReference>
<comment type="cofactor">
    <cofactor evidence="13">
        <name>Mg(2+)</name>
        <dbReference type="ChEBI" id="CHEBI:18420"/>
    </cofactor>
    <cofactor evidence="13">
        <name>Mn(2+)</name>
        <dbReference type="ChEBI" id="CHEBI:29035"/>
    </cofactor>
    <text evidence="13">Divalent metal cations. Prefers magnesium or manganese.</text>
</comment>
<dbReference type="GO" id="GO:0004470">
    <property type="term" value="F:malic enzyme activity"/>
    <property type="evidence" value="ECO:0007669"/>
    <property type="project" value="InterPro"/>
</dbReference>
<dbReference type="RefSeq" id="WP_060918325.1">
    <property type="nucleotide sequence ID" value="NZ_KQ960101.1"/>
</dbReference>
<evidence type="ECO:0000256" key="4">
    <source>
        <dbReference type="ARBA" id="ARBA00022723"/>
    </source>
</evidence>
<accession>A0A134A208</accession>
<dbReference type="InterPro" id="IPR048182">
    <property type="entry name" value="Malolactic_enz"/>
</dbReference>
<dbReference type="EC" id="4.1.1.101" evidence="9"/>
<name>A0A134A208_9FUSO</name>
<feature type="binding site" evidence="13">
    <location>
        <position position="235"/>
    </location>
    <ligand>
        <name>a divalent metal cation</name>
        <dbReference type="ChEBI" id="CHEBI:60240"/>
    </ligand>
</feature>
<comment type="subunit">
    <text evidence="3">Homodimer.</text>
</comment>
<dbReference type="PATRIC" id="fig|157687.3.peg.1723"/>
<dbReference type="Proteomes" id="UP000070483">
    <property type="component" value="Unassembled WGS sequence"/>
</dbReference>
<evidence type="ECO:0000256" key="2">
    <source>
        <dbReference type="ARBA" id="ARBA00008785"/>
    </source>
</evidence>
<comment type="catalytic activity">
    <reaction evidence="8">
        <text>(S)-malate + H(+) = (S)-lactate + CO2</text>
        <dbReference type="Rhea" id="RHEA:46276"/>
        <dbReference type="ChEBI" id="CHEBI:15378"/>
        <dbReference type="ChEBI" id="CHEBI:15589"/>
        <dbReference type="ChEBI" id="CHEBI:16526"/>
        <dbReference type="ChEBI" id="CHEBI:16651"/>
        <dbReference type="EC" id="4.1.1.101"/>
    </reaction>
</comment>
<evidence type="ECO:0000256" key="6">
    <source>
        <dbReference type="ARBA" id="ARBA00023211"/>
    </source>
</evidence>
<dbReference type="FunFam" id="3.40.50.10380:FF:000001">
    <property type="entry name" value="NAD-dependent malic enzyme"/>
    <property type="match status" value="1"/>
</dbReference>
<evidence type="ECO:0000256" key="14">
    <source>
        <dbReference type="RuleBase" id="RU003427"/>
    </source>
</evidence>
<dbReference type="PRINTS" id="PR00072">
    <property type="entry name" value="MALOXRDTASE"/>
</dbReference>
<dbReference type="InterPro" id="IPR037062">
    <property type="entry name" value="Malic_N_dom_sf"/>
</dbReference>
<dbReference type="Pfam" id="PF00390">
    <property type="entry name" value="malic"/>
    <property type="match status" value="1"/>
</dbReference>
<keyword evidence="5" id="KW-0520">NAD</keyword>
<dbReference type="InterPro" id="IPR012301">
    <property type="entry name" value="Malic_N_dom"/>
</dbReference>
<feature type="binding site" evidence="13">
    <location>
        <position position="236"/>
    </location>
    <ligand>
        <name>a divalent metal cation</name>
        <dbReference type="ChEBI" id="CHEBI:60240"/>
    </ligand>
</feature>
<evidence type="ECO:0000313" key="18">
    <source>
        <dbReference type="Proteomes" id="UP000070483"/>
    </source>
</evidence>
<dbReference type="InterPro" id="IPR036291">
    <property type="entry name" value="NAD(P)-bd_dom_sf"/>
</dbReference>
<keyword evidence="4 13" id="KW-0479">Metal-binding</keyword>
<evidence type="ECO:0000259" key="16">
    <source>
        <dbReference type="SMART" id="SM01274"/>
    </source>
</evidence>
<keyword evidence="7" id="KW-0456">Lyase</keyword>
<evidence type="ECO:0000256" key="10">
    <source>
        <dbReference type="ARBA" id="ARBA00074565"/>
    </source>
</evidence>
<feature type="active site" description="Proton donor" evidence="11">
    <location>
        <position position="164"/>
    </location>
</feature>
<dbReference type="EMBL" id="LSDD01000131">
    <property type="protein sequence ID" value="KXB61705.1"/>
    <property type="molecule type" value="Genomic_DNA"/>
</dbReference>
<evidence type="ECO:0000259" key="15">
    <source>
        <dbReference type="SMART" id="SM00919"/>
    </source>
</evidence>
<comment type="similarity">
    <text evidence="2 14">Belongs to the malic enzymes family.</text>
</comment>
<evidence type="ECO:0000256" key="13">
    <source>
        <dbReference type="PIRSR" id="PIRSR000106-3"/>
    </source>
</evidence>
<feature type="binding site" evidence="13">
    <location>
        <position position="259"/>
    </location>
    <ligand>
        <name>a divalent metal cation</name>
        <dbReference type="ChEBI" id="CHEBI:60240"/>
    </ligand>
</feature>
<dbReference type="NCBIfam" id="NF041582">
    <property type="entry name" value="malolactic"/>
    <property type="match status" value="1"/>
</dbReference>
<dbReference type="OrthoDB" id="3314528at2"/>
<dbReference type="SUPFAM" id="SSF53223">
    <property type="entry name" value="Aminoacid dehydrogenase-like, N-terminal domain"/>
    <property type="match status" value="1"/>
</dbReference>
<evidence type="ECO:0000313" key="17">
    <source>
        <dbReference type="EMBL" id="KXB61705.1"/>
    </source>
</evidence>
<feature type="active site" description="Proton donor" evidence="11">
    <location>
        <position position="91"/>
    </location>
</feature>
<proteinExistence type="inferred from homology"/>
<dbReference type="InterPro" id="IPR015884">
    <property type="entry name" value="Malic_enzyme_CS"/>
</dbReference>
<reference evidence="18" key="1">
    <citation type="submission" date="2016-01" db="EMBL/GenBank/DDBJ databases">
        <authorList>
            <person name="Mitreva M."/>
            <person name="Pepin K.H."/>
            <person name="Mihindukulasuriya K.A."/>
            <person name="Fulton R."/>
            <person name="Fronick C."/>
            <person name="O'Laughlin M."/>
            <person name="Miner T."/>
            <person name="Herter B."/>
            <person name="Rosa B.A."/>
            <person name="Cordes M."/>
            <person name="Tomlinson C."/>
            <person name="Wollam A."/>
            <person name="Palsikar V.B."/>
            <person name="Mardis E.R."/>
            <person name="Wilson R.K."/>
        </authorList>
    </citation>
    <scope>NUCLEOTIDE SEQUENCE [LARGE SCALE GENOMIC DNA]</scope>
    <source>
        <strain evidence="18">KA00185</strain>
    </source>
</reference>
<dbReference type="GO" id="GO:0016616">
    <property type="term" value="F:oxidoreductase activity, acting on the CH-OH group of donors, NAD or NADP as acceptor"/>
    <property type="evidence" value="ECO:0007669"/>
    <property type="project" value="InterPro"/>
</dbReference>
<feature type="binding site" evidence="12">
    <location>
        <position position="404"/>
    </location>
    <ligand>
        <name>(S)-malate</name>
        <dbReference type="ChEBI" id="CHEBI:15589"/>
    </ligand>
</feature>
<evidence type="ECO:0000256" key="3">
    <source>
        <dbReference type="ARBA" id="ARBA00011738"/>
    </source>
</evidence>
<dbReference type="FunFam" id="3.40.50.720:FF:000182">
    <property type="entry name" value="NAD-dependent malic enzyme"/>
    <property type="match status" value="1"/>
</dbReference>